<evidence type="ECO:0000313" key="3">
    <source>
        <dbReference type="Proteomes" id="UP000297245"/>
    </source>
</evidence>
<sequence>MNLQKLGFLVLLGITIPVRSANDWDVPCFDGVCEYDLPSTSGASGTLHIWGTRDAVSDITPAAGWEVIGCSPDALSQDIRLACTNPRGCDHLFQGTGGPEGKYVRLPENCGRSSFARVTKAWTPADQSVPPSIAPQVVKRDASAPLVHAVTLDALGSVDDPIDQEPVHFAIYAINTPGVDLSSVGEKVSQLRKRGYLDLIGATALEAITSNFNKSFNANVQKSFDTEPINIFSDEIQCGLVDSSLNITADAKLTLNDFTFAAFVAGTAHPIKHITNFSFSSDFSASLGGELNFKGDVSVQKQFNKDLLNPPFPIDILGLDFPPFVTIGPTFQVQTELDLDFDVAVDLTVGLNYELTNGHLGIAKNLSSDSSADFQIGDTPLSLSAGSSIDATASISVHLIPTLDFGIEFFDNLTSADVFLNLDASATLQLSAGASHNTSLATVQSRNTDLDLLRKSSVAGAISAAKAKEVRQVSNDDPSLCADISVGLDVNAGLSGIISELPFLNQFTNVPLKSEKFELFTSCPSTANVASKKRSLQQRDGLLCLPGNASSDLIPLQTGTTISHNQIHPKSS</sequence>
<name>A0A4S8M9P4_DENBC</name>
<proteinExistence type="predicted"/>
<organism evidence="2 3">
    <name type="scientific">Dendrothele bispora (strain CBS 962.96)</name>
    <dbReference type="NCBI Taxonomy" id="1314807"/>
    <lineage>
        <taxon>Eukaryota</taxon>
        <taxon>Fungi</taxon>
        <taxon>Dikarya</taxon>
        <taxon>Basidiomycota</taxon>
        <taxon>Agaricomycotina</taxon>
        <taxon>Agaricomycetes</taxon>
        <taxon>Agaricomycetidae</taxon>
        <taxon>Agaricales</taxon>
        <taxon>Agaricales incertae sedis</taxon>
        <taxon>Dendrothele</taxon>
    </lineage>
</organism>
<keyword evidence="1" id="KW-0732">Signal</keyword>
<dbReference type="AlphaFoldDB" id="A0A4S8M9P4"/>
<feature type="signal peptide" evidence="1">
    <location>
        <begin position="1"/>
        <end position="20"/>
    </location>
</feature>
<dbReference type="Proteomes" id="UP000297245">
    <property type="component" value="Unassembled WGS sequence"/>
</dbReference>
<gene>
    <name evidence="2" type="ORF">K435DRAFT_964635</name>
</gene>
<evidence type="ECO:0000256" key="1">
    <source>
        <dbReference type="SAM" id="SignalP"/>
    </source>
</evidence>
<keyword evidence="3" id="KW-1185">Reference proteome</keyword>
<protein>
    <submittedName>
        <fullName evidence="2">Uncharacterized protein</fullName>
    </submittedName>
</protein>
<evidence type="ECO:0000313" key="2">
    <source>
        <dbReference type="EMBL" id="THU98960.1"/>
    </source>
</evidence>
<feature type="chain" id="PRO_5020221105" evidence="1">
    <location>
        <begin position="21"/>
        <end position="572"/>
    </location>
</feature>
<reference evidence="2 3" key="1">
    <citation type="journal article" date="2019" name="Nat. Ecol. Evol.">
        <title>Megaphylogeny resolves global patterns of mushroom evolution.</title>
        <authorList>
            <person name="Varga T."/>
            <person name="Krizsan K."/>
            <person name="Foldi C."/>
            <person name="Dima B."/>
            <person name="Sanchez-Garcia M."/>
            <person name="Sanchez-Ramirez S."/>
            <person name="Szollosi G.J."/>
            <person name="Szarkandi J.G."/>
            <person name="Papp V."/>
            <person name="Albert L."/>
            <person name="Andreopoulos W."/>
            <person name="Angelini C."/>
            <person name="Antonin V."/>
            <person name="Barry K.W."/>
            <person name="Bougher N.L."/>
            <person name="Buchanan P."/>
            <person name="Buyck B."/>
            <person name="Bense V."/>
            <person name="Catcheside P."/>
            <person name="Chovatia M."/>
            <person name="Cooper J."/>
            <person name="Damon W."/>
            <person name="Desjardin D."/>
            <person name="Finy P."/>
            <person name="Geml J."/>
            <person name="Haridas S."/>
            <person name="Hughes K."/>
            <person name="Justo A."/>
            <person name="Karasinski D."/>
            <person name="Kautmanova I."/>
            <person name="Kiss B."/>
            <person name="Kocsube S."/>
            <person name="Kotiranta H."/>
            <person name="LaButti K.M."/>
            <person name="Lechner B.E."/>
            <person name="Liimatainen K."/>
            <person name="Lipzen A."/>
            <person name="Lukacs Z."/>
            <person name="Mihaltcheva S."/>
            <person name="Morgado L.N."/>
            <person name="Niskanen T."/>
            <person name="Noordeloos M.E."/>
            <person name="Ohm R.A."/>
            <person name="Ortiz-Santana B."/>
            <person name="Ovrebo C."/>
            <person name="Racz N."/>
            <person name="Riley R."/>
            <person name="Savchenko A."/>
            <person name="Shiryaev A."/>
            <person name="Soop K."/>
            <person name="Spirin V."/>
            <person name="Szebenyi C."/>
            <person name="Tomsovsky M."/>
            <person name="Tulloss R.E."/>
            <person name="Uehling J."/>
            <person name="Grigoriev I.V."/>
            <person name="Vagvolgyi C."/>
            <person name="Papp T."/>
            <person name="Martin F.M."/>
            <person name="Miettinen O."/>
            <person name="Hibbett D.S."/>
            <person name="Nagy L.G."/>
        </authorList>
    </citation>
    <scope>NUCLEOTIDE SEQUENCE [LARGE SCALE GENOMIC DNA]</scope>
    <source>
        <strain evidence="2 3">CBS 962.96</strain>
    </source>
</reference>
<accession>A0A4S8M9P4</accession>
<dbReference type="OrthoDB" id="73875at2759"/>
<dbReference type="EMBL" id="ML179126">
    <property type="protein sequence ID" value="THU98960.1"/>
    <property type="molecule type" value="Genomic_DNA"/>
</dbReference>